<dbReference type="Proteomes" id="UP000009010">
    <property type="component" value="Chromosome"/>
</dbReference>
<dbReference type="EMBL" id="CP003244">
    <property type="protein sequence ID" value="AEX50977.1"/>
    <property type="molecule type" value="Genomic_DNA"/>
</dbReference>
<dbReference type="RefSeq" id="WP_015696233.1">
    <property type="nucleotide sequence ID" value="NC_016818.1"/>
</dbReference>
<reference evidence="1 2" key="1">
    <citation type="journal article" date="2012" name="J. Bacteriol.">
        <title>Complete Genome Sequence of Rahnella aquatilis CIP 78.65.</title>
        <authorList>
            <person name="Martinez R.J."/>
            <person name="Bruce D."/>
            <person name="Detter C."/>
            <person name="Goodwin L.A."/>
            <person name="Han J."/>
            <person name="Han C.S."/>
            <person name="Held B."/>
            <person name="Land M.L."/>
            <person name="Mikhailova N."/>
            <person name="Nolan M."/>
            <person name="Pennacchio L."/>
            <person name="Pitluck S."/>
            <person name="Tapia R."/>
            <person name="Woyke T."/>
            <person name="Sobecky P.A."/>
        </authorList>
    </citation>
    <scope>NUCLEOTIDE SEQUENCE [LARGE SCALE GENOMIC DNA]</scope>
    <source>
        <strain evidence="2">ATCC 33071 / DSM 4594 / JCM 1683 / NBRC 105701 / NCIMB 13365 / CIP 78.65</strain>
    </source>
</reference>
<sequence length="251" mass="28551">MPFFKKKNSKPIPEELQLTEQENKKTRDMQRAATLQSWAVLPENHVLVHTFQLHISPFCHQNAASLLNSWDIFSASLIDLKDIKPLTSATSRYTGMFHNVALVLEVPRQNILGTFPHDVWFINHAGRKDYSPTGPVIRPYELVDCIRSGRGVENYKCAGGYQQLLTPTRLMIKDKIFRKDHSHNEILVIGKSGLNLYAGLPPTQPIRVTKVLAVDKTLFPNHGNVHFDQMKTAEEIGKYVARLNNVPFEIL</sequence>
<evidence type="ECO:0000313" key="1">
    <source>
        <dbReference type="EMBL" id="AEX50977.1"/>
    </source>
</evidence>
<dbReference type="OrthoDB" id="6627990at2"/>
<dbReference type="AlphaFoldDB" id="H2IZ64"/>
<protein>
    <submittedName>
        <fullName evidence="1">Uncharacterized protein</fullName>
    </submittedName>
</protein>
<evidence type="ECO:0000313" key="2">
    <source>
        <dbReference type="Proteomes" id="UP000009010"/>
    </source>
</evidence>
<name>H2IZ64_RAHAC</name>
<reference evidence="2" key="2">
    <citation type="submission" date="2012-01" db="EMBL/GenBank/DDBJ databases">
        <title>Complete sequence of chromosome of Rahnella aquatilis CIP 78.65.</title>
        <authorList>
            <person name="Lucas S."/>
            <person name="Han J."/>
            <person name="Lapidus A."/>
            <person name="Cheng J.-F."/>
            <person name="Goodwin L."/>
            <person name="Pitluck S."/>
            <person name="Peters L."/>
            <person name="Ovchinnikova G."/>
            <person name="Held B."/>
            <person name="Detter J.C."/>
            <person name="Han C."/>
            <person name="Tapia R."/>
            <person name="Land M."/>
            <person name="Hauser L."/>
            <person name="Kyrpides N."/>
            <person name="Ivanova N."/>
            <person name="Pagani I."/>
            <person name="Sobecky P."/>
            <person name="Martinez R."/>
            <person name="Woyke T."/>
        </authorList>
    </citation>
    <scope>NUCLEOTIDE SEQUENCE [LARGE SCALE GENOMIC DNA]</scope>
    <source>
        <strain evidence="2">ATCC 33071 / DSM 4594 / JCM 1683 / NBRC 105701 / NCIMB 13365 / CIP 78.65</strain>
    </source>
</reference>
<dbReference type="KEGG" id="raq:Rahaq2_1087"/>
<dbReference type="HOGENOM" id="CLU_1155638_0_0_6"/>
<accession>H2IZ64</accession>
<gene>
    <name evidence="1" type="ordered locus">Rahaq2_1087</name>
</gene>
<organism evidence="1 2">
    <name type="scientific">Rahnella aquatilis (strain ATCC 33071 / DSM 4594 / JCM 1683 / NBRC 105701 / NCIMB 13365 / CIP 78.65)</name>
    <dbReference type="NCBI Taxonomy" id="745277"/>
    <lineage>
        <taxon>Bacteria</taxon>
        <taxon>Pseudomonadati</taxon>
        <taxon>Pseudomonadota</taxon>
        <taxon>Gammaproteobacteria</taxon>
        <taxon>Enterobacterales</taxon>
        <taxon>Yersiniaceae</taxon>
        <taxon>Rahnella</taxon>
    </lineage>
</organism>
<dbReference type="eggNOG" id="ENOG5031R83">
    <property type="taxonomic scope" value="Bacteria"/>
</dbReference>
<dbReference type="PATRIC" id="fig|745277.3.peg.1024"/>
<proteinExistence type="predicted"/>
<keyword evidence="2" id="KW-1185">Reference proteome</keyword>